<evidence type="ECO:0000256" key="8">
    <source>
        <dbReference type="SAM" id="MobiDB-lite"/>
    </source>
</evidence>
<dbReference type="InterPro" id="IPR001878">
    <property type="entry name" value="Znf_CCHC"/>
</dbReference>
<keyword evidence="4" id="KW-0862">Zinc</keyword>
<dbReference type="SMART" id="SM00575">
    <property type="entry name" value="ZnF_PMZ"/>
    <property type="match status" value="1"/>
</dbReference>
<dbReference type="SUPFAM" id="SSF57756">
    <property type="entry name" value="Retrovirus zinc finger-like domains"/>
    <property type="match status" value="1"/>
</dbReference>
<feature type="domain" description="CCHC-type" evidence="9">
    <location>
        <begin position="535"/>
        <end position="548"/>
    </location>
</feature>
<dbReference type="InterPro" id="IPR006564">
    <property type="entry name" value="Znf_PMZ"/>
</dbReference>
<feature type="region of interest" description="Disordered" evidence="8">
    <location>
        <begin position="587"/>
        <end position="606"/>
    </location>
</feature>
<dbReference type="EMBL" id="JACGWN010000006">
    <property type="protein sequence ID" value="KAL0446535.1"/>
    <property type="molecule type" value="Genomic_DNA"/>
</dbReference>
<name>A0AAW2X2Q6_9LAMI</name>
<accession>A0AAW2X2Q6</accession>
<proteinExistence type="predicted"/>
<evidence type="ECO:0000256" key="6">
    <source>
        <dbReference type="ARBA" id="ARBA00023172"/>
    </source>
</evidence>
<dbReference type="PANTHER" id="PTHR31973">
    <property type="entry name" value="POLYPROTEIN, PUTATIVE-RELATED"/>
    <property type="match status" value="1"/>
</dbReference>
<feature type="compositionally biased region" description="Basic and acidic residues" evidence="8">
    <location>
        <begin position="501"/>
        <end position="511"/>
    </location>
</feature>
<evidence type="ECO:0000259" key="10">
    <source>
        <dbReference type="PROSITE" id="PS50966"/>
    </source>
</evidence>
<evidence type="ECO:0000256" key="1">
    <source>
        <dbReference type="ARBA" id="ARBA00022578"/>
    </source>
</evidence>
<gene>
    <name evidence="11" type="ORF">Slati_1781400</name>
</gene>
<dbReference type="InterPro" id="IPR007527">
    <property type="entry name" value="Znf_SWIM"/>
</dbReference>
<sequence>MSLRHQVLVDFPDPKYEKYGKEPFVTIILYHGGSIIRRPKSDYVGGIKKREGVVVDDGNDPDLDELEWDEVCKLVDSFTEGDGAEGNDDGMVVGGEDSGQEEVESSDSEDTTSDDDVCLSEDDFDSVAGSDGEKKEPHPVFNPRNKYDPHFEIGMIFSNKIELREAIHSHAVSTKRSLKISRMIKEEFMLNVKGMDINGPVIGVDGCHLKGPYGGVLFTAVSIDPNNNLYPLAYAVVSGETREAWQWFLELLRNNLYIVRDDTFTFISDKQKGLIPAFESVFPGADNRFCVRHLHGNTKTAGFRATTMSEFNFRMEELGKLDSKVVEWLSDKRPAHWSREKPIMTMLEWIREWIMTRLSELRDRARKKWQDKKLCPKIRKIVEKNIDKAADCIPIKSDDWHYEVSCYDGARYVVNLQNHTCTCRKWDLTGIPCNHGMSVICSQSLEPEDFVNPCYSVATFIEMYKHAILPVNGPKLWEKTGLIPPLPPNFGRGAGRPARARRLESDEPANKEKKRTRGQRNQPIKLKRQPYKVMCYYCGETGHNKKGCARKKIDHPVEPSAAEQPQKMTVRKRTSTAKQTIVVAKKAPQKTARKSTRKSIQQGQESQISANVEASQQMLHQFTQCSAVNQSSVSGVLCLTKGGKKFVTMTNLSAAAEEEN</sequence>
<feature type="region of interest" description="Disordered" evidence="8">
    <location>
        <begin position="557"/>
        <end position="578"/>
    </location>
</feature>
<keyword evidence="5" id="KW-0238">DNA-binding</keyword>
<dbReference type="PROSITE" id="PS01007">
    <property type="entry name" value="TRANSPOSASE_MUTATOR"/>
    <property type="match status" value="1"/>
</dbReference>
<dbReference type="PROSITE" id="PS50966">
    <property type="entry name" value="ZF_SWIM"/>
    <property type="match status" value="1"/>
</dbReference>
<feature type="region of interest" description="Disordered" evidence="8">
    <location>
        <begin position="487"/>
        <end position="524"/>
    </location>
</feature>
<reference evidence="11" key="2">
    <citation type="journal article" date="2024" name="Plant">
        <title>Genomic evolution and insights into agronomic trait innovations of Sesamum species.</title>
        <authorList>
            <person name="Miao H."/>
            <person name="Wang L."/>
            <person name="Qu L."/>
            <person name="Liu H."/>
            <person name="Sun Y."/>
            <person name="Le M."/>
            <person name="Wang Q."/>
            <person name="Wei S."/>
            <person name="Zheng Y."/>
            <person name="Lin W."/>
            <person name="Duan Y."/>
            <person name="Cao H."/>
            <person name="Xiong S."/>
            <person name="Wang X."/>
            <person name="Wei L."/>
            <person name="Li C."/>
            <person name="Ma Q."/>
            <person name="Ju M."/>
            <person name="Zhao R."/>
            <person name="Li G."/>
            <person name="Mu C."/>
            <person name="Tian Q."/>
            <person name="Mei H."/>
            <person name="Zhang T."/>
            <person name="Gao T."/>
            <person name="Zhang H."/>
        </authorList>
    </citation>
    <scope>NUCLEOTIDE SEQUENCE</scope>
    <source>
        <strain evidence="11">KEN1</strain>
    </source>
</reference>
<keyword evidence="2" id="KW-0479">Metal-binding</keyword>
<evidence type="ECO:0000256" key="4">
    <source>
        <dbReference type="ARBA" id="ARBA00022833"/>
    </source>
</evidence>
<feature type="domain" description="SWIM-type" evidence="10">
    <location>
        <begin position="412"/>
        <end position="444"/>
    </location>
</feature>
<evidence type="ECO:0000256" key="3">
    <source>
        <dbReference type="ARBA" id="ARBA00022771"/>
    </source>
</evidence>
<evidence type="ECO:0000256" key="5">
    <source>
        <dbReference type="ARBA" id="ARBA00023125"/>
    </source>
</evidence>
<evidence type="ECO:0008006" key="12">
    <source>
        <dbReference type="Google" id="ProtNLM"/>
    </source>
</evidence>
<dbReference type="GO" id="GO:0003677">
    <property type="term" value="F:DNA binding"/>
    <property type="evidence" value="ECO:0007669"/>
    <property type="project" value="UniProtKB-KW"/>
</dbReference>
<comment type="caution">
    <text evidence="11">The sequence shown here is derived from an EMBL/GenBank/DDBJ whole genome shotgun (WGS) entry which is preliminary data.</text>
</comment>
<keyword evidence="6" id="KW-0233">DNA recombination</keyword>
<dbReference type="AlphaFoldDB" id="A0AAW2X2Q6"/>
<evidence type="ECO:0000256" key="7">
    <source>
        <dbReference type="PROSITE-ProRule" id="PRU00047"/>
    </source>
</evidence>
<dbReference type="InterPro" id="IPR036875">
    <property type="entry name" value="Znf_CCHC_sf"/>
</dbReference>
<dbReference type="GO" id="GO:0004803">
    <property type="term" value="F:transposase activity"/>
    <property type="evidence" value="ECO:0007669"/>
    <property type="project" value="InterPro"/>
</dbReference>
<keyword evidence="3 7" id="KW-0863">Zinc-finger</keyword>
<organism evidence="11">
    <name type="scientific">Sesamum latifolium</name>
    <dbReference type="NCBI Taxonomy" id="2727402"/>
    <lineage>
        <taxon>Eukaryota</taxon>
        <taxon>Viridiplantae</taxon>
        <taxon>Streptophyta</taxon>
        <taxon>Embryophyta</taxon>
        <taxon>Tracheophyta</taxon>
        <taxon>Spermatophyta</taxon>
        <taxon>Magnoliopsida</taxon>
        <taxon>eudicotyledons</taxon>
        <taxon>Gunneridae</taxon>
        <taxon>Pentapetalae</taxon>
        <taxon>asterids</taxon>
        <taxon>lamiids</taxon>
        <taxon>Lamiales</taxon>
        <taxon>Pedaliaceae</taxon>
        <taxon>Sesamum</taxon>
    </lineage>
</organism>
<evidence type="ECO:0000259" key="9">
    <source>
        <dbReference type="PROSITE" id="PS50158"/>
    </source>
</evidence>
<evidence type="ECO:0000313" key="11">
    <source>
        <dbReference type="EMBL" id="KAL0446535.1"/>
    </source>
</evidence>
<evidence type="ECO:0000256" key="2">
    <source>
        <dbReference type="ARBA" id="ARBA00022723"/>
    </source>
</evidence>
<dbReference type="Pfam" id="PF10551">
    <property type="entry name" value="MULE"/>
    <property type="match status" value="1"/>
</dbReference>
<dbReference type="GO" id="GO:0008270">
    <property type="term" value="F:zinc ion binding"/>
    <property type="evidence" value="ECO:0007669"/>
    <property type="project" value="UniProtKB-KW"/>
</dbReference>
<dbReference type="InterPro" id="IPR001207">
    <property type="entry name" value="Transposase_mutator"/>
</dbReference>
<dbReference type="PROSITE" id="PS50158">
    <property type="entry name" value="ZF_CCHC"/>
    <property type="match status" value="1"/>
</dbReference>
<keyword evidence="1" id="KW-0815">Transposition</keyword>
<reference evidence="11" key="1">
    <citation type="submission" date="2020-06" db="EMBL/GenBank/DDBJ databases">
        <authorList>
            <person name="Li T."/>
            <person name="Hu X."/>
            <person name="Zhang T."/>
            <person name="Song X."/>
            <person name="Zhang H."/>
            <person name="Dai N."/>
            <person name="Sheng W."/>
            <person name="Hou X."/>
            <person name="Wei L."/>
        </authorList>
    </citation>
    <scope>NUCLEOTIDE SEQUENCE</scope>
    <source>
        <strain evidence="11">KEN1</strain>
        <tissue evidence="11">Leaf</tissue>
    </source>
</reference>
<feature type="compositionally biased region" description="Basic residues" evidence="8">
    <location>
        <begin position="587"/>
        <end position="597"/>
    </location>
</feature>
<dbReference type="InterPro" id="IPR018289">
    <property type="entry name" value="MULE_transposase_dom"/>
</dbReference>
<dbReference type="GO" id="GO:0006313">
    <property type="term" value="P:DNA transposition"/>
    <property type="evidence" value="ECO:0007669"/>
    <property type="project" value="InterPro"/>
</dbReference>
<dbReference type="PANTHER" id="PTHR31973:SF187">
    <property type="entry name" value="MUTATOR TRANSPOSASE MUDRA PROTEIN"/>
    <property type="match status" value="1"/>
</dbReference>
<dbReference type="Pfam" id="PF04434">
    <property type="entry name" value="SWIM"/>
    <property type="match status" value="1"/>
</dbReference>
<feature type="compositionally biased region" description="Acidic residues" evidence="8">
    <location>
        <begin position="98"/>
        <end position="125"/>
    </location>
</feature>
<protein>
    <recommendedName>
        <fullName evidence="12">SWIM-type domain-containing protein</fullName>
    </recommendedName>
</protein>
<feature type="region of interest" description="Disordered" evidence="8">
    <location>
        <begin position="79"/>
        <end position="143"/>
    </location>
</feature>